<dbReference type="OrthoDB" id="407106at2759"/>
<comment type="similarity">
    <text evidence="3">Belongs to the NPH3 family.</text>
</comment>
<name>A0A8B7BX68_PHODC</name>
<feature type="coiled-coil region" evidence="4">
    <location>
        <begin position="420"/>
        <end position="447"/>
    </location>
</feature>
<evidence type="ECO:0000313" key="8">
    <source>
        <dbReference type="Proteomes" id="UP000228380"/>
    </source>
</evidence>
<dbReference type="RefSeq" id="XP_008787193.2">
    <property type="nucleotide sequence ID" value="XM_008788971.3"/>
</dbReference>
<dbReference type="UniPathway" id="UPA00143"/>
<feature type="compositionally biased region" description="Low complexity" evidence="5">
    <location>
        <begin position="476"/>
        <end position="490"/>
    </location>
</feature>
<dbReference type="InterPro" id="IPR000210">
    <property type="entry name" value="BTB/POZ_dom"/>
</dbReference>
<evidence type="ECO:0000256" key="3">
    <source>
        <dbReference type="PROSITE-ProRule" id="PRU00982"/>
    </source>
</evidence>
<dbReference type="KEGG" id="pda:103705308"/>
<dbReference type="SUPFAM" id="SSF54695">
    <property type="entry name" value="POZ domain"/>
    <property type="match status" value="1"/>
</dbReference>
<feature type="domain" description="NPH3" evidence="7">
    <location>
        <begin position="286"/>
        <end position="370"/>
    </location>
</feature>
<feature type="domain" description="BTB" evidence="6">
    <location>
        <begin position="135"/>
        <end position="199"/>
    </location>
</feature>
<proteinExistence type="inferred from homology"/>
<feature type="compositionally biased region" description="Acidic residues" evidence="5">
    <location>
        <begin position="59"/>
        <end position="83"/>
    </location>
</feature>
<dbReference type="InterPro" id="IPR027356">
    <property type="entry name" value="NPH3_dom"/>
</dbReference>
<dbReference type="SMART" id="SM00225">
    <property type="entry name" value="BTB"/>
    <property type="match status" value="1"/>
</dbReference>
<evidence type="ECO:0000256" key="2">
    <source>
        <dbReference type="ARBA" id="ARBA00022786"/>
    </source>
</evidence>
<organism evidence="8 9">
    <name type="scientific">Phoenix dactylifera</name>
    <name type="common">Date palm</name>
    <dbReference type="NCBI Taxonomy" id="42345"/>
    <lineage>
        <taxon>Eukaryota</taxon>
        <taxon>Viridiplantae</taxon>
        <taxon>Streptophyta</taxon>
        <taxon>Embryophyta</taxon>
        <taxon>Tracheophyta</taxon>
        <taxon>Spermatophyta</taxon>
        <taxon>Magnoliopsida</taxon>
        <taxon>Liliopsida</taxon>
        <taxon>Arecaceae</taxon>
        <taxon>Coryphoideae</taxon>
        <taxon>Phoeniceae</taxon>
        <taxon>Phoenix</taxon>
    </lineage>
</organism>
<feature type="region of interest" description="Disordered" evidence="5">
    <location>
        <begin position="56"/>
        <end position="122"/>
    </location>
</feature>
<evidence type="ECO:0000256" key="4">
    <source>
        <dbReference type="SAM" id="Coils"/>
    </source>
</evidence>
<dbReference type="Gene3D" id="3.30.710.10">
    <property type="entry name" value="Potassium Channel Kv1.1, Chain A"/>
    <property type="match status" value="1"/>
</dbReference>
<keyword evidence="4" id="KW-0175">Coiled coil</keyword>
<feature type="region of interest" description="Disordered" evidence="5">
    <location>
        <begin position="468"/>
        <end position="531"/>
    </location>
</feature>
<keyword evidence="8" id="KW-1185">Reference proteome</keyword>
<comment type="pathway">
    <text evidence="1">Protein modification; protein ubiquitination.</text>
</comment>
<dbReference type="InterPro" id="IPR043454">
    <property type="entry name" value="NPH3/RPT2-like"/>
</dbReference>
<dbReference type="Pfam" id="PF00651">
    <property type="entry name" value="BTB"/>
    <property type="match status" value="1"/>
</dbReference>
<evidence type="ECO:0000259" key="6">
    <source>
        <dbReference type="PROSITE" id="PS50097"/>
    </source>
</evidence>
<dbReference type="InterPro" id="IPR011333">
    <property type="entry name" value="SKP1/BTB/POZ_sf"/>
</dbReference>
<feature type="region of interest" description="Disordered" evidence="5">
    <location>
        <begin position="1"/>
        <end position="20"/>
    </location>
</feature>
<evidence type="ECO:0000313" key="9">
    <source>
        <dbReference type="RefSeq" id="XP_008787193.2"/>
    </source>
</evidence>
<gene>
    <name evidence="9" type="primary">LOC103705308</name>
</gene>
<dbReference type="Pfam" id="PF03000">
    <property type="entry name" value="NPH3"/>
    <property type="match status" value="1"/>
</dbReference>
<dbReference type="PROSITE" id="PS50097">
    <property type="entry name" value="BTB"/>
    <property type="match status" value="1"/>
</dbReference>
<evidence type="ECO:0000256" key="5">
    <source>
        <dbReference type="SAM" id="MobiDB-lite"/>
    </source>
</evidence>
<reference evidence="9" key="1">
    <citation type="submission" date="2025-08" db="UniProtKB">
        <authorList>
            <consortium name="RefSeq"/>
        </authorList>
    </citation>
    <scope>IDENTIFICATION</scope>
    <source>
        <tissue evidence="9">Young leaves</tissue>
    </source>
</reference>
<dbReference type="PROSITE" id="PS51649">
    <property type="entry name" value="NPH3"/>
    <property type="match status" value="1"/>
</dbReference>
<dbReference type="AlphaFoldDB" id="A0A8B7BX68"/>
<feature type="compositionally biased region" description="Low complexity" evidence="5">
    <location>
        <begin position="95"/>
        <end position="113"/>
    </location>
</feature>
<dbReference type="GO" id="GO:0016567">
    <property type="term" value="P:protein ubiquitination"/>
    <property type="evidence" value="ECO:0007669"/>
    <property type="project" value="UniProtKB-UniPathway"/>
</dbReference>
<evidence type="ECO:0000256" key="1">
    <source>
        <dbReference type="ARBA" id="ARBA00004906"/>
    </source>
</evidence>
<dbReference type="GeneID" id="103705308"/>
<sequence>MHSMPHPFNTPQQNPNCKVRDNRKAWKGALLNEREKGVKPKEISETMRAWKELGVVDTIYEDDQEEEEEEVIEEEEGGEEEDEEKKHKDCFNSVSPNLSATTTPTPLSSSSPSLPSPPSLQSRVEAWSRATGCKTDVVIRVHDQCFHLHRDLLIMRSGYLRRQLTESSDIIVTLPSGITAEAFADAACYCYGADVVITPFNLAALRVAAEWLEMGGDGGLLRRTEAYFFDEVAADAGKAAAVLRSSAALLAQGTEAAAALAEMCIEVLAGSDGGCGGAWLDDVAALSAEEFRMVAEAMRVRFAHDHDLLYNIVDHYLQNHNGKLTEEEKTMICYTVNCTRLSLPILMHLVQNPRLPLRFVVQAMLIDQLQTRSSIATTSATTAATMKPLNNRHGSENLTLGSILHRDAVLRQSAQLRATMEATSFRIQSLERDVAGLRERLRWSEEKRAEREPVRSASFRIVRREGMDGPAAEAVRPSGKSCSGNSSRSGRGFGRRLMHGLKSMFRRPGGESEEVVVAEEKRRGHRRNCSA</sequence>
<accession>A0A8B7BX68</accession>
<dbReference type="PANTHER" id="PTHR32370">
    <property type="entry name" value="OS12G0117600 PROTEIN"/>
    <property type="match status" value="1"/>
</dbReference>
<dbReference type="Proteomes" id="UP000228380">
    <property type="component" value="Unplaced"/>
</dbReference>
<protein>
    <submittedName>
        <fullName evidence="9">BTB/POZ domain-containing protein At3g49900 isoform X1</fullName>
    </submittedName>
</protein>
<evidence type="ECO:0000259" key="7">
    <source>
        <dbReference type="PROSITE" id="PS51649"/>
    </source>
</evidence>
<keyword evidence="2" id="KW-0833">Ubl conjugation pathway</keyword>